<dbReference type="RefSeq" id="WP_273924934.1">
    <property type="nucleotide sequence ID" value="NZ_JAQSIO010000001.1"/>
</dbReference>
<sequence>MTRAHHAPRPRPRGFTLVELLIALSVMAIMALLSWQGLDGMMRTQRQTEQYGQEILTLQAGLGQWQADLEALVELPQVSALDWDGRVLRMTRRGPASAPETTLVVGWTLRNPGAQGQWLRWQSPPLSRRSEWEQAWQQAALWGQNPDEAARQREVLIAPATEWQIFYYRQDAWTNPLSSDASATGSGSPAPGTPASGGAPSGDTRNGLLPQGVRLVLTLAPGQALSGRLQRDWARPTLGGGKS</sequence>
<evidence type="ECO:0000256" key="7">
    <source>
        <dbReference type="ARBA" id="ARBA00023136"/>
    </source>
</evidence>
<comment type="caution">
    <text evidence="10">The sequence shown here is derived from an EMBL/GenBank/DDBJ whole genome shotgun (WGS) entry which is preliminary data.</text>
</comment>
<keyword evidence="5 9" id="KW-0812">Transmembrane</keyword>
<keyword evidence="7 9" id="KW-0472">Membrane</keyword>
<feature type="region of interest" description="Disordered" evidence="8">
    <location>
        <begin position="178"/>
        <end position="208"/>
    </location>
</feature>
<dbReference type="InterPro" id="IPR012902">
    <property type="entry name" value="N_methyl_site"/>
</dbReference>
<keyword evidence="11" id="KW-1185">Reference proteome</keyword>
<gene>
    <name evidence="10" type="ORF">PSQ39_02085</name>
</gene>
<proteinExistence type="predicted"/>
<evidence type="ECO:0000256" key="6">
    <source>
        <dbReference type="ARBA" id="ARBA00022989"/>
    </source>
</evidence>
<evidence type="ECO:0000256" key="4">
    <source>
        <dbReference type="ARBA" id="ARBA00022519"/>
    </source>
</evidence>
<dbReference type="SUPFAM" id="SSF54523">
    <property type="entry name" value="Pili subunits"/>
    <property type="match status" value="1"/>
</dbReference>
<evidence type="ECO:0000256" key="8">
    <source>
        <dbReference type="SAM" id="MobiDB-lite"/>
    </source>
</evidence>
<evidence type="ECO:0000256" key="9">
    <source>
        <dbReference type="SAM" id="Phobius"/>
    </source>
</evidence>
<evidence type="ECO:0000313" key="11">
    <source>
        <dbReference type="Proteomes" id="UP001528672"/>
    </source>
</evidence>
<dbReference type="PANTHER" id="PTHR39583:SF2">
    <property type="entry name" value="TYPE II SECRETION SYSTEM PROTEIN J"/>
    <property type="match status" value="1"/>
</dbReference>
<reference evidence="10 11" key="1">
    <citation type="submission" date="2023-02" db="EMBL/GenBank/DDBJ databases">
        <title>Bacterial whole genome sequence for Curvibacter sp. HBC28.</title>
        <authorList>
            <person name="Le V."/>
            <person name="Ko S.-R."/>
            <person name="Ahn C.-Y."/>
            <person name="Oh H.-M."/>
        </authorList>
    </citation>
    <scope>NUCLEOTIDE SEQUENCE [LARGE SCALE GENOMIC DNA]</scope>
    <source>
        <strain evidence="10 11">HBC28</strain>
    </source>
</reference>
<comment type="subcellular location">
    <subcellularLocation>
        <location evidence="1">Cell inner membrane</location>
        <topology evidence="1">Single-pass membrane protein</topology>
    </subcellularLocation>
</comment>
<dbReference type="NCBIfam" id="TIGR02532">
    <property type="entry name" value="IV_pilin_GFxxxE"/>
    <property type="match status" value="1"/>
</dbReference>
<evidence type="ECO:0000256" key="2">
    <source>
        <dbReference type="ARBA" id="ARBA00022475"/>
    </source>
</evidence>
<dbReference type="InterPro" id="IPR051621">
    <property type="entry name" value="T2SS_protein_J"/>
</dbReference>
<keyword evidence="6 9" id="KW-1133">Transmembrane helix</keyword>
<keyword evidence="2" id="KW-1003">Cell membrane</keyword>
<protein>
    <submittedName>
        <fullName evidence="10">Prepilin-type N-terminal cleavage/methylation domain-containing protein</fullName>
    </submittedName>
</protein>
<accession>A0ABT5MAE9</accession>
<feature type="compositionally biased region" description="Low complexity" evidence="8">
    <location>
        <begin position="178"/>
        <end position="203"/>
    </location>
</feature>
<feature type="transmembrane region" description="Helical" evidence="9">
    <location>
        <begin position="20"/>
        <end position="38"/>
    </location>
</feature>
<organism evidence="10 11">
    <name type="scientific">Curvibacter microcysteis</name>
    <dbReference type="NCBI Taxonomy" id="3026419"/>
    <lineage>
        <taxon>Bacteria</taxon>
        <taxon>Pseudomonadati</taxon>
        <taxon>Pseudomonadota</taxon>
        <taxon>Betaproteobacteria</taxon>
        <taxon>Burkholderiales</taxon>
        <taxon>Comamonadaceae</taxon>
        <taxon>Curvibacter</taxon>
    </lineage>
</organism>
<dbReference type="EMBL" id="JAQSIO010000001">
    <property type="protein sequence ID" value="MDD0813411.1"/>
    <property type="molecule type" value="Genomic_DNA"/>
</dbReference>
<evidence type="ECO:0000313" key="10">
    <source>
        <dbReference type="EMBL" id="MDD0813411.1"/>
    </source>
</evidence>
<evidence type="ECO:0000256" key="3">
    <source>
        <dbReference type="ARBA" id="ARBA00022481"/>
    </source>
</evidence>
<keyword evidence="4" id="KW-0997">Cell inner membrane</keyword>
<evidence type="ECO:0000256" key="5">
    <source>
        <dbReference type="ARBA" id="ARBA00022692"/>
    </source>
</evidence>
<name>A0ABT5MAE9_9BURK</name>
<dbReference type="Proteomes" id="UP001528672">
    <property type="component" value="Unassembled WGS sequence"/>
</dbReference>
<keyword evidence="3" id="KW-0488">Methylation</keyword>
<dbReference type="PANTHER" id="PTHR39583">
    <property type="entry name" value="TYPE II SECRETION SYSTEM PROTEIN J-RELATED"/>
    <property type="match status" value="1"/>
</dbReference>
<dbReference type="Pfam" id="PF07963">
    <property type="entry name" value="N_methyl"/>
    <property type="match status" value="1"/>
</dbReference>
<dbReference type="PROSITE" id="PS00409">
    <property type="entry name" value="PROKAR_NTER_METHYL"/>
    <property type="match status" value="1"/>
</dbReference>
<evidence type="ECO:0000256" key="1">
    <source>
        <dbReference type="ARBA" id="ARBA00004377"/>
    </source>
</evidence>
<dbReference type="InterPro" id="IPR045584">
    <property type="entry name" value="Pilin-like"/>
</dbReference>